<feature type="binding site" evidence="19">
    <location>
        <position position="286"/>
    </location>
    <ligand>
        <name>Zn(2+)</name>
        <dbReference type="ChEBI" id="CHEBI:29105"/>
        <note>catalytic</note>
    </ligand>
</feature>
<dbReference type="GO" id="GO:0005829">
    <property type="term" value="C:cytosol"/>
    <property type="evidence" value="ECO:0007669"/>
    <property type="project" value="TreeGrafter"/>
</dbReference>
<evidence type="ECO:0000256" key="2">
    <source>
        <dbReference type="ARBA" id="ARBA00001936"/>
    </source>
</evidence>
<keyword evidence="11 19" id="KW-0862">Zinc</keyword>
<dbReference type="SUPFAM" id="SSF55821">
    <property type="entry name" value="YrdC/RibB"/>
    <property type="match status" value="1"/>
</dbReference>
<feature type="region of interest" description="DHBP synthase" evidence="19">
    <location>
        <begin position="1"/>
        <end position="230"/>
    </location>
</feature>
<feature type="binding site" evidence="19">
    <location>
        <position position="302"/>
    </location>
    <ligand>
        <name>GTP</name>
        <dbReference type="ChEBI" id="CHEBI:37565"/>
    </ligand>
</feature>
<dbReference type="NCBIfam" id="NF001591">
    <property type="entry name" value="PRK00393.1"/>
    <property type="match status" value="1"/>
</dbReference>
<dbReference type="EC" id="4.1.99.12" evidence="19"/>
<feature type="site" description="Essential for DHBP synthase activity" evidence="19">
    <location>
        <position position="193"/>
    </location>
</feature>
<feature type="site" description="Essential for DHBP synthase activity" evidence="19">
    <location>
        <position position="155"/>
    </location>
</feature>
<evidence type="ECO:0000256" key="18">
    <source>
        <dbReference type="ARBA" id="ARBA00049295"/>
    </source>
</evidence>
<dbReference type="HAMAP" id="MF_00179">
    <property type="entry name" value="RibA"/>
    <property type="match status" value="1"/>
</dbReference>
<comment type="cofactor">
    <cofactor evidence="2">
        <name>Mn(2+)</name>
        <dbReference type="ChEBI" id="CHEBI:29035"/>
    </cofactor>
</comment>
<protein>
    <recommendedName>
        <fullName evidence="19">Riboflavin biosynthesis protein RibBA</fullName>
    </recommendedName>
    <domain>
        <recommendedName>
            <fullName evidence="19">3,4-dihydroxy-2-butanone 4-phosphate synthase</fullName>
            <shortName evidence="19">DHBP synthase</shortName>
            <ecNumber evidence="19">4.1.99.12</ecNumber>
        </recommendedName>
    </domain>
    <domain>
        <recommendedName>
            <fullName evidence="19">GTP cyclohydrolase-2</fullName>
            <ecNumber evidence="19">3.5.4.25</ecNumber>
        </recommendedName>
        <alternativeName>
            <fullName evidence="19">GTP cyclohydrolase II</fullName>
        </alternativeName>
    </domain>
</protein>
<gene>
    <name evidence="19 21" type="primary">ribBA</name>
    <name evidence="21" type="ordered locus">DhcVS_971</name>
</gene>
<keyword evidence="15 19" id="KW-0456">Lyase</keyword>
<dbReference type="InterPro" id="IPR017945">
    <property type="entry name" value="DHBP_synth_RibB-like_a/b_dom"/>
</dbReference>
<feature type="active site" description="Proton acceptor; for GTP cyclohydrolase activity" evidence="19">
    <location>
        <position position="358"/>
    </location>
</feature>
<evidence type="ECO:0000256" key="7">
    <source>
        <dbReference type="ARBA" id="ARBA00022619"/>
    </source>
</evidence>
<evidence type="ECO:0000256" key="5">
    <source>
        <dbReference type="ARBA" id="ARBA00004904"/>
    </source>
</evidence>
<keyword evidence="12 19" id="KW-0460">Magnesium</keyword>
<feature type="binding site" evidence="19">
    <location>
        <begin position="56"/>
        <end position="57"/>
    </location>
    <ligand>
        <name>D-ribulose 5-phosphate</name>
        <dbReference type="ChEBI" id="CHEBI:58121"/>
    </ligand>
</feature>
<comment type="similarity">
    <text evidence="6 19">In the N-terminal section; belongs to the DHBP synthase family.</text>
</comment>
<feature type="active site" description="Nucleophile; for GTP cyclohydrolase activity" evidence="19">
    <location>
        <position position="360"/>
    </location>
</feature>
<dbReference type="EC" id="3.5.4.25" evidence="19"/>
<dbReference type="InterPro" id="IPR036144">
    <property type="entry name" value="RibA-like_sf"/>
</dbReference>
<accession>D2BID9</accession>
<dbReference type="GO" id="GO:0008686">
    <property type="term" value="F:3,4-dihydroxy-2-butanone-4-phosphate synthase activity"/>
    <property type="evidence" value="ECO:0007669"/>
    <property type="project" value="UniProtKB-UniRule"/>
</dbReference>
<dbReference type="FunFam" id="3.40.50.10990:FF:000001">
    <property type="entry name" value="Riboflavin biosynthesis protein RibBA"/>
    <property type="match status" value="1"/>
</dbReference>
<comment type="catalytic activity">
    <reaction evidence="1 19">
        <text>D-ribulose 5-phosphate = (2S)-2-hydroxy-3-oxobutyl phosphate + formate + H(+)</text>
        <dbReference type="Rhea" id="RHEA:18457"/>
        <dbReference type="ChEBI" id="CHEBI:15378"/>
        <dbReference type="ChEBI" id="CHEBI:15740"/>
        <dbReference type="ChEBI" id="CHEBI:58121"/>
        <dbReference type="ChEBI" id="CHEBI:58830"/>
        <dbReference type="EC" id="4.1.99.12"/>
    </reaction>
</comment>
<keyword evidence="10 19" id="KW-0378">Hydrolase</keyword>
<dbReference type="Gene3D" id="3.90.870.10">
    <property type="entry name" value="DHBP synthase"/>
    <property type="match status" value="1"/>
</dbReference>
<dbReference type="GO" id="GO:0003935">
    <property type="term" value="F:GTP cyclohydrolase II activity"/>
    <property type="evidence" value="ECO:0007669"/>
    <property type="project" value="UniProtKB-UniRule"/>
</dbReference>
<feature type="binding site" evidence="19">
    <location>
        <position position="297"/>
    </location>
    <ligand>
        <name>Zn(2+)</name>
        <dbReference type="ChEBI" id="CHEBI:29105"/>
        <note>catalytic</note>
    </ligand>
</feature>
<evidence type="ECO:0000256" key="10">
    <source>
        <dbReference type="ARBA" id="ARBA00022801"/>
    </source>
</evidence>
<evidence type="ECO:0000256" key="11">
    <source>
        <dbReference type="ARBA" id="ARBA00022833"/>
    </source>
</evidence>
<feature type="binding site" evidence="19">
    <location>
        <position position="57"/>
    </location>
    <ligand>
        <name>Mg(2+)</name>
        <dbReference type="ChEBI" id="CHEBI:18420"/>
        <label>1</label>
    </ligand>
</feature>
<dbReference type="UniPathway" id="UPA00275">
    <property type="reaction ID" value="UER00399"/>
</dbReference>
<dbReference type="FunFam" id="3.90.870.10:FF:000001">
    <property type="entry name" value="Riboflavin biosynthesis protein RibBA"/>
    <property type="match status" value="1"/>
</dbReference>
<comment type="similarity">
    <text evidence="19">In the C-terminal section; belongs to the GTP cyclohydrolase II family.</text>
</comment>
<evidence type="ECO:0000256" key="9">
    <source>
        <dbReference type="ARBA" id="ARBA00022741"/>
    </source>
</evidence>
<dbReference type="PIRSF" id="PIRSF001259">
    <property type="entry name" value="RibA"/>
    <property type="match status" value="1"/>
</dbReference>
<dbReference type="Pfam" id="PF00925">
    <property type="entry name" value="GTP_cyclohydro2"/>
    <property type="match status" value="1"/>
</dbReference>
<evidence type="ECO:0000256" key="8">
    <source>
        <dbReference type="ARBA" id="ARBA00022723"/>
    </source>
</evidence>
<evidence type="ECO:0000256" key="16">
    <source>
        <dbReference type="ARBA" id="ARBA00023268"/>
    </source>
</evidence>
<dbReference type="InterPro" id="IPR016299">
    <property type="entry name" value="Riboflavin_synth_RibBA"/>
</dbReference>
<reference evidence="21 22" key="1">
    <citation type="journal article" date="2009" name="PLoS Genet.">
        <title>Localized plasticity in the streamlined genomes of vinyl chloride respiring Dehalococcoides.</title>
        <authorList>
            <person name="McMurdie P.J."/>
            <person name="Behrens S.F."/>
            <person name="Muller J.A."/>
            <person name="Goke J."/>
            <person name="Ritalahti K.M."/>
            <person name="Wagner R."/>
            <person name="Goltsman E."/>
            <person name="Lapidus A."/>
            <person name="Holmes S."/>
            <person name="Loffler F.E."/>
            <person name="Spormann A.M."/>
        </authorList>
    </citation>
    <scope>NUCLEOTIDE SEQUENCE [LARGE SCALE GENOMIC DNA]</scope>
    <source>
        <strain evidence="21 22">VS</strain>
    </source>
</reference>
<dbReference type="EMBL" id="CP001827">
    <property type="protein sequence ID" value="ACZ62089.1"/>
    <property type="molecule type" value="Genomic_DNA"/>
</dbReference>
<dbReference type="GO" id="GO:0030145">
    <property type="term" value="F:manganese ion binding"/>
    <property type="evidence" value="ECO:0007669"/>
    <property type="project" value="UniProtKB-UniRule"/>
</dbReference>
<evidence type="ECO:0000256" key="6">
    <source>
        <dbReference type="ARBA" id="ARBA00005520"/>
    </source>
</evidence>
<feature type="binding site" evidence="19">
    <location>
        <position position="57"/>
    </location>
    <ligand>
        <name>Mg(2+)</name>
        <dbReference type="ChEBI" id="CHEBI:18420"/>
        <label>2</label>
    </ligand>
</feature>
<evidence type="ECO:0000256" key="13">
    <source>
        <dbReference type="ARBA" id="ARBA00023134"/>
    </source>
</evidence>
<dbReference type="NCBIfam" id="TIGR00505">
    <property type="entry name" value="ribA"/>
    <property type="match status" value="1"/>
</dbReference>
<keyword evidence="7 19" id="KW-0686">Riboflavin biosynthesis</keyword>
<dbReference type="NCBIfam" id="TIGR00506">
    <property type="entry name" value="ribB"/>
    <property type="match status" value="1"/>
</dbReference>
<dbReference type="HOGENOM" id="CLU_020273_1_2_0"/>
<feature type="binding site" evidence="19">
    <location>
        <position position="346"/>
    </location>
    <ligand>
        <name>GTP</name>
        <dbReference type="ChEBI" id="CHEBI:37565"/>
    </ligand>
</feature>
<evidence type="ECO:0000259" key="20">
    <source>
        <dbReference type="Pfam" id="PF00925"/>
    </source>
</evidence>
<comment type="cofactor">
    <cofactor evidence="19">
        <name>Zn(2+)</name>
        <dbReference type="ChEBI" id="CHEBI:29105"/>
    </cofactor>
    <text evidence="19">Binds 1 zinc ion per subunit.</text>
</comment>
<evidence type="ECO:0000256" key="14">
    <source>
        <dbReference type="ARBA" id="ARBA00023211"/>
    </source>
</evidence>
<comment type="function">
    <text evidence="17 19">Catalyzes the conversion of GTP to 2,5-diamino-6-ribosylamino-4(3H)-pyrimidinone 5'-phosphate (DARP), formate and pyrophosphate.</text>
</comment>
<dbReference type="PANTHER" id="PTHR21327:SF18">
    <property type="entry name" value="3,4-DIHYDROXY-2-BUTANONE 4-PHOSPHATE SYNTHASE"/>
    <property type="match status" value="1"/>
</dbReference>
<evidence type="ECO:0000256" key="4">
    <source>
        <dbReference type="ARBA" id="ARBA00004853"/>
    </source>
</evidence>
<keyword evidence="13 19" id="KW-0342">GTP-binding</keyword>
<evidence type="ECO:0000256" key="3">
    <source>
        <dbReference type="ARBA" id="ARBA00002284"/>
    </source>
</evidence>
<dbReference type="Gene3D" id="3.40.50.10990">
    <property type="entry name" value="GTP cyclohydrolase II"/>
    <property type="match status" value="1"/>
</dbReference>
<feature type="binding site" evidence="19">
    <location>
        <position position="381"/>
    </location>
    <ligand>
        <name>GTP</name>
        <dbReference type="ChEBI" id="CHEBI:37565"/>
    </ligand>
</feature>
<feature type="binding site" evidence="19">
    <location>
        <position position="193"/>
    </location>
    <ligand>
        <name>D-ribulose 5-phosphate</name>
        <dbReference type="ChEBI" id="CHEBI:58121"/>
    </ligand>
</feature>
<dbReference type="Proteomes" id="UP000002506">
    <property type="component" value="Chromosome"/>
</dbReference>
<dbReference type="SUPFAM" id="SSF142695">
    <property type="entry name" value="RibA-like"/>
    <property type="match status" value="1"/>
</dbReference>
<feature type="binding site" evidence="19">
    <location>
        <begin position="324"/>
        <end position="326"/>
    </location>
    <ligand>
        <name>GTP</name>
        <dbReference type="ChEBI" id="CHEBI:37565"/>
    </ligand>
</feature>
<evidence type="ECO:0000313" key="21">
    <source>
        <dbReference type="EMBL" id="ACZ62089.1"/>
    </source>
</evidence>
<dbReference type="GO" id="GO:0000287">
    <property type="term" value="F:magnesium ion binding"/>
    <property type="evidence" value="ECO:0007669"/>
    <property type="project" value="UniProtKB-UniRule"/>
</dbReference>
<comment type="pathway">
    <text evidence="4 19">Cofactor biosynthesis; riboflavin biosynthesis; 5-amino-6-(D-ribitylamino)uracil from GTP: step 1/4.</text>
</comment>
<dbReference type="eggNOG" id="COG0108">
    <property type="taxonomic scope" value="Bacteria"/>
</dbReference>
<dbReference type="GO" id="GO:0005525">
    <property type="term" value="F:GTP binding"/>
    <property type="evidence" value="ECO:0007669"/>
    <property type="project" value="UniProtKB-KW"/>
</dbReference>
<dbReference type="eggNOG" id="COG0807">
    <property type="taxonomic scope" value="Bacteria"/>
</dbReference>
<name>D2BID9_DEHMV</name>
<comment type="catalytic activity">
    <reaction evidence="18 19">
        <text>GTP + 4 H2O = 2,5-diamino-6-hydroxy-4-(5-phosphoribosylamino)-pyrimidine + formate + 2 phosphate + 3 H(+)</text>
        <dbReference type="Rhea" id="RHEA:23704"/>
        <dbReference type="ChEBI" id="CHEBI:15377"/>
        <dbReference type="ChEBI" id="CHEBI:15378"/>
        <dbReference type="ChEBI" id="CHEBI:15740"/>
        <dbReference type="ChEBI" id="CHEBI:37565"/>
        <dbReference type="ChEBI" id="CHEBI:43474"/>
        <dbReference type="ChEBI" id="CHEBI:58614"/>
        <dbReference type="EC" id="3.5.4.25"/>
    </reaction>
</comment>
<dbReference type="Pfam" id="PF00926">
    <property type="entry name" value="DHBP_synthase"/>
    <property type="match status" value="1"/>
</dbReference>
<dbReference type="InterPro" id="IPR000422">
    <property type="entry name" value="DHBP_synthase_RibB"/>
</dbReference>
<feature type="binding site" evidence="19">
    <location>
        <position position="386"/>
    </location>
    <ligand>
        <name>GTP</name>
        <dbReference type="ChEBI" id="CHEBI:37565"/>
    </ligand>
</feature>
<keyword evidence="14 19" id="KW-0464">Manganese</keyword>
<sequence>MPDRTGYQPAVSDRKRFLNPFNFAGGVYLMPNARVEDAIADIKAGRFVIVVDDYDRENEGDLVMASEMVTPDAVNFMAKNARGLICVSLTAERLEQLKIPMMVTENTSPYSTGFTVSVEARKKVTTGISAADRAATVQVLIDTAATREDIAMPGHMFPLRAREGGVLVRAGHTEASMDLARMAGLYPSGVLCEIMNDDGTMARLPQLEQKATEWGIKIISVKDIISYRRRTEKMVKKITEAELPTSHGLFKAVAYKSQFDADEHIALVMGDISGPEPVLVRVHSECITGDVFGSKRCDCGEQLDMALNQIAKAGRGVLLYMRQEGRGIGLHNKLCAYALQDKGLDTVEANIELGFAPDLREYGIGAQILVDLGLSKIRMMTNNPKKVVGLEGYGIKVVETVPIIVEPNNYNRHYLETKQKKMGHILHVDKVN</sequence>
<keyword evidence="16 19" id="KW-0511">Multifunctional enzyme</keyword>
<dbReference type="AlphaFoldDB" id="D2BID9"/>
<feature type="domain" description="GTP cyclohydrolase II" evidence="20">
    <location>
        <begin position="237"/>
        <end position="402"/>
    </location>
</feature>
<dbReference type="HAMAP" id="MF_00180">
    <property type="entry name" value="RibB"/>
    <property type="match status" value="1"/>
</dbReference>
<dbReference type="GO" id="GO:0009231">
    <property type="term" value="P:riboflavin biosynthetic process"/>
    <property type="evidence" value="ECO:0007669"/>
    <property type="project" value="UniProtKB-UniRule"/>
</dbReference>
<feature type="binding site" evidence="19">
    <location>
        <begin position="281"/>
        <end position="285"/>
    </location>
    <ligand>
        <name>GTP</name>
        <dbReference type="ChEBI" id="CHEBI:37565"/>
    </ligand>
</feature>
<keyword evidence="8 19" id="KW-0479">Metal-binding</keyword>
<dbReference type="PANTHER" id="PTHR21327">
    <property type="entry name" value="GTP CYCLOHYDROLASE II-RELATED"/>
    <property type="match status" value="1"/>
</dbReference>
<evidence type="ECO:0000256" key="19">
    <source>
        <dbReference type="HAMAP-Rule" id="MF_01283"/>
    </source>
</evidence>
<evidence type="ECO:0000256" key="15">
    <source>
        <dbReference type="ARBA" id="ARBA00023239"/>
    </source>
</evidence>
<organism evidence="21 22">
    <name type="scientific">Dehalococcoides mccartyi (strain VS)</name>
    <dbReference type="NCBI Taxonomy" id="311424"/>
    <lineage>
        <taxon>Bacteria</taxon>
        <taxon>Bacillati</taxon>
        <taxon>Chloroflexota</taxon>
        <taxon>Dehalococcoidia</taxon>
        <taxon>Dehalococcoidales</taxon>
        <taxon>Dehalococcoidaceae</taxon>
        <taxon>Dehalococcoides</taxon>
    </lineage>
</organism>
<keyword evidence="9 19" id="KW-0547">Nucleotide-binding</keyword>
<feature type="region of interest" description="GTP cyclohydrolase II" evidence="19">
    <location>
        <begin position="231"/>
        <end position="432"/>
    </location>
</feature>
<feature type="binding site" evidence="19">
    <location>
        <position position="172"/>
    </location>
    <ligand>
        <name>Mg(2+)</name>
        <dbReference type="ChEBI" id="CHEBI:18420"/>
        <label>2</label>
    </ligand>
</feature>
<comment type="cofactor">
    <cofactor evidence="19">
        <name>Mg(2+)</name>
        <dbReference type="ChEBI" id="CHEBI:18420"/>
    </cofactor>
    <cofactor evidence="19">
        <name>Mn(2+)</name>
        <dbReference type="ChEBI" id="CHEBI:29035"/>
    </cofactor>
    <text evidence="19">Binds 2 divalent metal cations per subunit. Magnesium or manganese.</text>
</comment>
<proteinExistence type="inferred from homology"/>
<evidence type="ECO:0000256" key="17">
    <source>
        <dbReference type="ARBA" id="ARBA00043932"/>
    </source>
</evidence>
<dbReference type="NCBIfam" id="NF006803">
    <property type="entry name" value="PRK09311.1"/>
    <property type="match status" value="1"/>
</dbReference>
<comment type="function">
    <text evidence="3 19">Catalyzes the conversion of D-ribulose 5-phosphate to formate and 3,4-dihydroxy-2-butanone 4-phosphate.</text>
</comment>
<feature type="binding site" evidence="19">
    <location>
        <position position="61"/>
    </location>
    <ligand>
        <name>D-ribulose 5-phosphate</name>
        <dbReference type="ChEBI" id="CHEBI:58121"/>
    </ligand>
</feature>
<comment type="pathway">
    <text evidence="5 19">Cofactor biosynthesis; riboflavin biosynthesis; 2-hydroxy-3-oxobutyl phosphate from D-ribulose 5-phosphate: step 1/1.</text>
</comment>
<feature type="binding site" evidence="19">
    <location>
        <position position="299"/>
    </location>
    <ligand>
        <name>Zn(2+)</name>
        <dbReference type="ChEBI" id="CHEBI:29105"/>
        <note>catalytic</note>
    </ligand>
</feature>
<dbReference type="CDD" id="cd00641">
    <property type="entry name" value="GTP_cyclohydro2"/>
    <property type="match status" value="1"/>
</dbReference>
<dbReference type="InterPro" id="IPR032677">
    <property type="entry name" value="GTP_cyclohydro_II"/>
</dbReference>
<evidence type="ECO:0000256" key="12">
    <source>
        <dbReference type="ARBA" id="ARBA00022842"/>
    </source>
</evidence>
<evidence type="ECO:0000313" key="22">
    <source>
        <dbReference type="Proteomes" id="UP000002506"/>
    </source>
</evidence>
<dbReference type="HAMAP" id="MF_01283">
    <property type="entry name" value="RibBA"/>
    <property type="match status" value="1"/>
</dbReference>
<dbReference type="InterPro" id="IPR000926">
    <property type="entry name" value="RibA"/>
</dbReference>
<dbReference type="GO" id="GO:0008270">
    <property type="term" value="F:zinc ion binding"/>
    <property type="evidence" value="ECO:0007669"/>
    <property type="project" value="UniProtKB-UniRule"/>
</dbReference>
<dbReference type="KEGG" id="dev:DhcVS_971"/>
<evidence type="ECO:0000256" key="1">
    <source>
        <dbReference type="ARBA" id="ARBA00000141"/>
    </source>
</evidence>
<feature type="binding site" evidence="19">
    <location>
        <begin position="169"/>
        <end position="173"/>
    </location>
    <ligand>
        <name>D-ribulose 5-phosphate</name>
        <dbReference type="ChEBI" id="CHEBI:58121"/>
    </ligand>
</feature>